<comment type="similarity">
    <text evidence="2">Belongs to the type I cytokine receptor family. Type 2 subfamily.</text>
</comment>
<evidence type="ECO:0000313" key="14">
    <source>
        <dbReference type="Proteomes" id="UP000008143"/>
    </source>
</evidence>
<evidence type="ECO:0000256" key="4">
    <source>
        <dbReference type="ARBA" id="ARBA00022729"/>
    </source>
</evidence>
<proteinExistence type="inferred from homology"/>
<dbReference type="Pfam" id="PF25552">
    <property type="entry name" value="LIFR_D4"/>
    <property type="match status" value="1"/>
</dbReference>
<evidence type="ECO:0000256" key="6">
    <source>
        <dbReference type="ARBA" id="ARBA00022989"/>
    </source>
</evidence>
<organism evidence="14 15">
    <name type="scientific">Xenopus tropicalis</name>
    <name type="common">Western clawed frog</name>
    <name type="synonym">Silurana tropicalis</name>
    <dbReference type="NCBI Taxonomy" id="8364"/>
    <lineage>
        <taxon>Eukaryota</taxon>
        <taxon>Metazoa</taxon>
        <taxon>Chordata</taxon>
        <taxon>Craniata</taxon>
        <taxon>Vertebrata</taxon>
        <taxon>Euteleostomi</taxon>
        <taxon>Amphibia</taxon>
        <taxon>Batrachia</taxon>
        <taxon>Anura</taxon>
        <taxon>Pipoidea</taxon>
        <taxon>Pipidae</taxon>
        <taxon>Xenopodinae</taxon>
        <taxon>Xenopus</taxon>
        <taxon>Silurana</taxon>
    </lineage>
</organism>
<dbReference type="InterPro" id="IPR048497">
    <property type="entry name" value="LIF-R-like_Ig-like"/>
</dbReference>
<accession>A0A8J0QWU4</accession>
<dbReference type="PANTHER" id="PTHR48423">
    <property type="entry name" value="INTERLEUKIN-27 RECEPTOR SUBUNIT ALPHA"/>
    <property type="match status" value="1"/>
</dbReference>
<feature type="transmembrane region" description="Helical" evidence="11">
    <location>
        <begin position="822"/>
        <end position="848"/>
    </location>
</feature>
<dbReference type="FunFam" id="2.60.40.10:FF:001289">
    <property type="entry name" value="Oncostatin-M-specific receptor subunit beta"/>
    <property type="match status" value="1"/>
</dbReference>
<dbReference type="Pfam" id="PF00041">
    <property type="entry name" value="fn3"/>
    <property type="match status" value="1"/>
</dbReference>
<dbReference type="FunFam" id="2.60.40.10:FF:000738">
    <property type="entry name" value="Leukemia inhibitory factor receptor"/>
    <property type="match status" value="1"/>
</dbReference>
<feature type="region of interest" description="Disordered" evidence="10">
    <location>
        <begin position="944"/>
        <end position="963"/>
    </location>
</feature>
<dbReference type="InterPro" id="IPR003961">
    <property type="entry name" value="FN3_dom"/>
</dbReference>
<gene>
    <name evidence="15 16" type="primary">lifr</name>
</gene>
<dbReference type="InterPro" id="IPR013783">
    <property type="entry name" value="Ig-like_fold"/>
</dbReference>
<evidence type="ECO:0000256" key="5">
    <source>
        <dbReference type="ARBA" id="ARBA00022737"/>
    </source>
</evidence>
<feature type="domain" description="Fibronectin type-III" evidence="13">
    <location>
        <begin position="414"/>
        <end position="513"/>
    </location>
</feature>
<dbReference type="AGR" id="Xenbase:XB-GENE-485214"/>
<evidence type="ECO:0000256" key="10">
    <source>
        <dbReference type="SAM" id="MobiDB-lite"/>
    </source>
</evidence>
<evidence type="ECO:0000256" key="7">
    <source>
        <dbReference type="ARBA" id="ARBA00023136"/>
    </source>
</evidence>
<dbReference type="InterPro" id="IPR040817">
    <property type="entry name" value="LIFR_D2"/>
</dbReference>
<dbReference type="SUPFAM" id="SSF49265">
    <property type="entry name" value="Fibronectin type III"/>
    <property type="match status" value="4"/>
</dbReference>
<keyword evidence="14" id="KW-1185">Reference proteome</keyword>
<dbReference type="Pfam" id="PF18207">
    <property type="entry name" value="LIFR_N"/>
    <property type="match status" value="1"/>
</dbReference>
<feature type="domain" description="Fibronectin type-III" evidence="13">
    <location>
        <begin position="712"/>
        <end position="822"/>
    </location>
</feature>
<dbReference type="SMART" id="SM00060">
    <property type="entry name" value="FN3"/>
    <property type="match status" value="4"/>
</dbReference>
<protein>
    <submittedName>
        <fullName evidence="15">Leukemia inhibitory factor receptor isoform X2</fullName>
    </submittedName>
</protein>
<keyword evidence="7 11" id="KW-0472">Membrane</keyword>
<feature type="region of interest" description="Disordered" evidence="10">
    <location>
        <begin position="913"/>
        <end position="935"/>
    </location>
</feature>
<evidence type="ECO:0000256" key="11">
    <source>
        <dbReference type="SAM" id="Phobius"/>
    </source>
</evidence>
<reference evidence="15" key="1">
    <citation type="submission" date="2025-08" db="UniProtKB">
        <authorList>
            <consortium name="RefSeq"/>
        </authorList>
    </citation>
    <scope>IDENTIFICATION</scope>
    <source>
        <strain evidence="15">Nigerian</strain>
        <tissue evidence="15">Liver and blood</tissue>
    </source>
</reference>
<evidence type="ECO:0000259" key="13">
    <source>
        <dbReference type="PROSITE" id="PS50853"/>
    </source>
</evidence>
<feature type="signal peptide" evidence="12">
    <location>
        <begin position="1"/>
        <end position="24"/>
    </location>
</feature>
<keyword evidence="5" id="KW-0677">Repeat</keyword>
<dbReference type="GeneID" id="100485281"/>
<evidence type="ECO:0000313" key="15">
    <source>
        <dbReference type="RefSeq" id="XP_004910506.2"/>
    </source>
</evidence>
<name>A0A8J0QWU4_XENTR</name>
<feature type="compositionally biased region" description="Polar residues" evidence="10">
    <location>
        <begin position="945"/>
        <end position="963"/>
    </location>
</feature>
<feature type="domain" description="Fibronectin type-III" evidence="13">
    <location>
        <begin position="515"/>
        <end position="616"/>
    </location>
</feature>
<dbReference type="PANTHER" id="PTHR48423:SF1">
    <property type="entry name" value="INTERLEUKIN-27 RECEPTOR SUBUNIT ALPHA"/>
    <property type="match status" value="1"/>
</dbReference>
<evidence type="ECO:0000256" key="2">
    <source>
        <dbReference type="ARBA" id="ARBA00008921"/>
    </source>
</evidence>
<keyword evidence="4 12" id="KW-0732">Signal</keyword>
<dbReference type="InterPro" id="IPR036116">
    <property type="entry name" value="FN3_sf"/>
</dbReference>
<dbReference type="Pfam" id="PF17971">
    <property type="entry name" value="LIFR_D2"/>
    <property type="match status" value="1"/>
</dbReference>
<dbReference type="InterPro" id="IPR052672">
    <property type="entry name" value="Type1_Cytokine_Rcpt_Type2"/>
</dbReference>
<dbReference type="Pfam" id="PF21177">
    <property type="entry name" value="LIF-R_Ig-like"/>
    <property type="match status" value="1"/>
</dbReference>
<dbReference type="CDD" id="cd00063">
    <property type="entry name" value="FN3"/>
    <property type="match status" value="3"/>
</dbReference>
<keyword evidence="6 11" id="KW-1133">Transmembrane helix</keyword>
<evidence type="ECO:0000256" key="8">
    <source>
        <dbReference type="ARBA" id="ARBA00023170"/>
    </source>
</evidence>
<keyword evidence="9" id="KW-0325">Glycoprotein</keyword>
<dbReference type="PROSITE" id="PS50853">
    <property type="entry name" value="FN3"/>
    <property type="match status" value="4"/>
</dbReference>
<dbReference type="RefSeq" id="XP_004910506.2">
    <property type="nucleotide sequence ID" value="XM_004910449.4"/>
</dbReference>
<dbReference type="Proteomes" id="UP000008143">
    <property type="component" value="Chromosome 1"/>
</dbReference>
<dbReference type="InterPro" id="IPR040901">
    <property type="entry name" value="LIFR_N"/>
</dbReference>
<feature type="domain" description="Fibronectin type-III" evidence="13">
    <location>
        <begin position="317"/>
        <end position="413"/>
    </location>
</feature>
<evidence type="ECO:0000256" key="9">
    <source>
        <dbReference type="ARBA" id="ARBA00023180"/>
    </source>
</evidence>
<evidence type="ECO:0000256" key="3">
    <source>
        <dbReference type="ARBA" id="ARBA00022692"/>
    </source>
</evidence>
<evidence type="ECO:0000256" key="1">
    <source>
        <dbReference type="ARBA" id="ARBA00004479"/>
    </source>
</evidence>
<dbReference type="CTD" id="3977"/>
<dbReference type="Gene3D" id="2.60.40.10">
    <property type="entry name" value="Immunoglobulins"/>
    <property type="match status" value="8"/>
</dbReference>
<dbReference type="Xenbase" id="XB-GENE-485214">
    <property type="gene designation" value="lifr"/>
</dbReference>
<comment type="subcellular location">
    <subcellularLocation>
        <location evidence="1">Membrane</location>
        <topology evidence="1">Single-pass type I membrane protein</topology>
    </subcellularLocation>
</comment>
<keyword evidence="3 11" id="KW-0812">Transmembrane</keyword>
<dbReference type="FunFam" id="2.60.40.10:FF:000607">
    <property type="entry name" value="Leukemia inhibitory factor receptor"/>
    <property type="match status" value="1"/>
</dbReference>
<evidence type="ECO:0000256" key="12">
    <source>
        <dbReference type="SAM" id="SignalP"/>
    </source>
</evidence>
<dbReference type="FunFam" id="2.60.40.10:FF:000657">
    <property type="entry name" value="Leukemia inhibitory factor receptor"/>
    <property type="match status" value="1"/>
</dbReference>
<sequence length="1092" mass="121486">MKEKLHCCLLLAVVFCWVPSPTKTQDSPGFFQNLQCFTHNLETLVCSWDTPNATKSDILYQICYSASKPPSCFNTSKSALEVEFETIAPLRITIKASNVQGTPEITFQKTMQDIPFIPPAPEILSVVPDHQTDTLLIQWSVDNATLLSEVEVLCEILILRSENMDIVSNATWKKRWTPSDTAFYWNWTSDFPLLCTSHSVQIRCLINDQYYYGEKGWSNWSRPYTVYGSTEEKAYPTDKVVPVGTNMTFCCTVQSGTKIMSAELGNDRYPLIPLSSNSSAVRIQNMTMSEESGDNLIFYTDVLYVGTVVFVGYPPDIPQNLSCETMNLRQIGCQWNPGRITGLYGERETIYTLRESYSGKLCVACDNTEEQYSCKCDVSKGQSLYAFSLQAQNPLGKSQASLSFNVTYRVHPKAPENIKLVDISPTEVSLTWFLDGNFVSLKLICEIEVRTSNKEKEMRNTTVIGSEDGNYSYIIDNLHPFYQYDVRIRCATLDPFWKWSNWRAVKGHITLPAAPANNLDIWLVNGRHLGGRTVTVYWKHLPINEANGKIHSYMVSWKPIGSHSEPQTIVLAAFHNRTQIQLDSGDDGNYEITVVANNSAGLSPPSRITTVQLASDATAELAVGNAEGINITWQSDANATCGYIVQWKPTSPLDTSAMRWKRFHTNASSCFISADQFPVGVRYNITVFSCSEGQHQQLKRVTGYTEELAPRVAPNFTVLETTSNSICVKWEGIPEEDLRGFLRGYVVYIVKQENTTSASSFIDIADHADPKNKKINITNPEISMLKIKDLQSGTSYRLGLLAYTGAGNGPIKSSNVVTNDNALGLILAILIPIVVAVVLGIVASTICYQKREWIKETFYPDIPNPENSKALQFQKNVNEANQGIKTMEMNPCTPNNVEVVETFSTVPKILDTELHSPVTEDPNGQTPEEDFDTEDENHVVVSYCPPSTNEDTGNLASDESASSSQVVYIDIQSMYQPQANSEEEPDGNCIDSAGYKPQMQLAINTVNMEQQPLAEEGFAAGYRPQENPSTWAVGSADSPTSLGSNSENASFGSPCSITSRHFLIPPVDDKDNLKPTHVGWSLSSLFQNKQEE</sequence>
<dbReference type="AlphaFoldDB" id="A0A8J0QWU4"/>
<dbReference type="GO" id="GO:0005886">
    <property type="term" value="C:plasma membrane"/>
    <property type="evidence" value="ECO:0007669"/>
    <property type="project" value="UniProtKB-ARBA"/>
</dbReference>
<feature type="chain" id="PRO_5035312695" evidence="12">
    <location>
        <begin position="25"/>
        <end position="1092"/>
    </location>
</feature>
<keyword evidence="8 15" id="KW-0675">Receptor</keyword>
<evidence type="ECO:0000313" key="16">
    <source>
        <dbReference type="Xenbase" id="XB-GENE-485214"/>
    </source>
</evidence>